<dbReference type="Gene3D" id="3.90.550.10">
    <property type="entry name" value="Spore Coat Polysaccharide Biosynthesis Protein SpsA, Chain A"/>
    <property type="match status" value="1"/>
</dbReference>
<dbReference type="RefSeq" id="WP_184744861.1">
    <property type="nucleotide sequence ID" value="NZ_JACHGJ010000002.1"/>
</dbReference>
<evidence type="ECO:0000256" key="6">
    <source>
        <dbReference type="ARBA" id="ARBA00023134"/>
    </source>
</evidence>
<evidence type="ECO:0000256" key="4">
    <source>
        <dbReference type="ARBA" id="ARBA00022741"/>
    </source>
</evidence>
<keyword evidence="4 8" id="KW-0547">Nucleotide-binding</keyword>
<protein>
    <recommendedName>
        <fullName evidence="8">Probable molybdenum cofactor guanylyltransferase</fullName>
        <shortName evidence="8">MoCo guanylyltransferase</shortName>
        <ecNumber evidence="8">2.7.7.77</ecNumber>
    </recommendedName>
    <alternativeName>
        <fullName evidence="8">GTP:molybdopterin guanylyltransferase</fullName>
    </alternativeName>
    <alternativeName>
        <fullName evidence="8">Mo-MPT guanylyltransferase</fullName>
    </alternativeName>
    <alternativeName>
        <fullName evidence="8">Molybdopterin guanylyltransferase</fullName>
    </alternativeName>
    <alternativeName>
        <fullName evidence="8">Molybdopterin-guanine dinucleotide synthase</fullName>
        <shortName evidence="8">MGD synthase</shortName>
    </alternativeName>
</protein>
<dbReference type="Pfam" id="PF12804">
    <property type="entry name" value="NTP_transf_3"/>
    <property type="match status" value="1"/>
</dbReference>
<dbReference type="EMBL" id="JACHGJ010000002">
    <property type="protein sequence ID" value="MBB6479539.1"/>
    <property type="molecule type" value="Genomic_DNA"/>
</dbReference>
<reference evidence="10 11" key="1">
    <citation type="submission" date="2020-08" db="EMBL/GenBank/DDBJ databases">
        <title>Genomic Encyclopedia of Type Strains, Phase IV (KMG-IV): sequencing the most valuable type-strain genomes for metagenomic binning, comparative biology and taxonomic classification.</title>
        <authorList>
            <person name="Goeker M."/>
        </authorList>
    </citation>
    <scope>NUCLEOTIDE SEQUENCE [LARGE SCALE GENOMIC DNA]</scope>
    <source>
        <strain evidence="10 11">DSM 2461</strain>
    </source>
</reference>
<dbReference type="PANTHER" id="PTHR19136:SF81">
    <property type="entry name" value="MOLYBDENUM COFACTOR GUANYLYLTRANSFERASE"/>
    <property type="match status" value="1"/>
</dbReference>
<evidence type="ECO:0000313" key="10">
    <source>
        <dbReference type="EMBL" id="MBB6479539.1"/>
    </source>
</evidence>
<comment type="catalytic activity">
    <reaction evidence="8">
        <text>Mo-molybdopterin + GTP + H(+) = Mo-molybdopterin guanine dinucleotide + diphosphate</text>
        <dbReference type="Rhea" id="RHEA:34243"/>
        <dbReference type="ChEBI" id="CHEBI:15378"/>
        <dbReference type="ChEBI" id="CHEBI:33019"/>
        <dbReference type="ChEBI" id="CHEBI:37565"/>
        <dbReference type="ChEBI" id="CHEBI:71302"/>
        <dbReference type="ChEBI" id="CHEBI:71310"/>
        <dbReference type="EC" id="2.7.7.77"/>
    </reaction>
</comment>
<comment type="caution">
    <text evidence="8">Lacks conserved residue(s) required for the propagation of feature annotation.</text>
</comment>
<dbReference type="GO" id="GO:0046872">
    <property type="term" value="F:metal ion binding"/>
    <property type="evidence" value="ECO:0007669"/>
    <property type="project" value="UniProtKB-KW"/>
</dbReference>
<comment type="cofactor">
    <cofactor evidence="8">
        <name>Mg(2+)</name>
        <dbReference type="ChEBI" id="CHEBI:18420"/>
    </cofactor>
</comment>
<accession>A0A841R9B5</accession>
<dbReference type="EC" id="2.7.7.77" evidence="8"/>
<keyword evidence="1 8" id="KW-0963">Cytoplasm</keyword>
<evidence type="ECO:0000256" key="8">
    <source>
        <dbReference type="HAMAP-Rule" id="MF_00316"/>
    </source>
</evidence>
<comment type="similarity">
    <text evidence="8">Belongs to the MobA family.</text>
</comment>
<comment type="caution">
    <text evidence="10">The sequence shown here is derived from an EMBL/GenBank/DDBJ whole genome shotgun (WGS) entry which is preliminary data.</text>
</comment>
<dbReference type="GO" id="GO:0005737">
    <property type="term" value="C:cytoplasm"/>
    <property type="evidence" value="ECO:0007669"/>
    <property type="project" value="UniProtKB-SubCell"/>
</dbReference>
<dbReference type="Proteomes" id="UP000587760">
    <property type="component" value="Unassembled WGS sequence"/>
</dbReference>
<dbReference type="InterPro" id="IPR029044">
    <property type="entry name" value="Nucleotide-diphossugar_trans"/>
</dbReference>
<keyword evidence="11" id="KW-1185">Reference proteome</keyword>
<gene>
    <name evidence="8" type="primary">mobA</name>
    <name evidence="10" type="ORF">HNR50_001197</name>
</gene>
<keyword evidence="3 8" id="KW-0479">Metal-binding</keyword>
<evidence type="ECO:0000256" key="2">
    <source>
        <dbReference type="ARBA" id="ARBA00022679"/>
    </source>
</evidence>
<dbReference type="AlphaFoldDB" id="A0A841R9B5"/>
<comment type="domain">
    <text evidence="8">The N-terminal domain determines nucleotide recognition and specific binding, while the C-terminal domain determines the specific binding to the target protein.</text>
</comment>
<comment type="function">
    <text evidence="8">Transfers a GMP moiety from GTP to Mo-molybdopterin (Mo-MPT) cofactor (Moco or molybdenum cofactor) to form Mo-molybdopterin guanine dinucleotide (Mo-MGD) cofactor.</text>
</comment>
<evidence type="ECO:0000256" key="7">
    <source>
        <dbReference type="ARBA" id="ARBA00023150"/>
    </source>
</evidence>
<dbReference type="InterPro" id="IPR025877">
    <property type="entry name" value="MobA-like_NTP_Trfase"/>
</dbReference>
<feature type="domain" description="MobA-like NTP transferase" evidence="9">
    <location>
        <begin position="3"/>
        <end position="146"/>
    </location>
</feature>
<proteinExistence type="inferred from homology"/>
<dbReference type="GO" id="GO:0061603">
    <property type="term" value="F:molybdenum cofactor guanylyltransferase activity"/>
    <property type="evidence" value="ECO:0007669"/>
    <property type="project" value="UniProtKB-EC"/>
</dbReference>
<dbReference type="GO" id="GO:0006777">
    <property type="term" value="P:Mo-molybdopterin cofactor biosynthetic process"/>
    <property type="evidence" value="ECO:0007669"/>
    <property type="project" value="UniProtKB-KW"/>
</dbReference>
<keyword evidence="6 8" id="KW-0342">GTP-binding</keyword>
<dbReference type="SUPFAM" id="SSF53448">
    <property type="entry name" value="Nucleotide-diphospho-sugar transferases"/>
    <property type="match status" value="1"/>
</dbReference>
<comment type="subcellular location">
    <subcellularLocation>
        <location evidence="8">Cytoplasm</location>
    </subcellularLocation>
</comment>
<feature type="binding site" evidence="8">
    <location>
        <position position="94"/>
    </location>
    <ligand>
        <name>Mg(2+)</name>
        <dbReference type="ChEBI" id="CHEBI:18420"/>
    </ligand>
</feature>
<evidence type="ECO:0000313" key="11">
    <source>
        <dbReference type="Proteomes" id="UP000587760"/>
    </source>
</evidence>
<dbReference type="GO" id="GO:0005525">
    <property type="term" value="F:GTP binding"/>
    <property type="evidence" value="ECO:0007669"/>
    <property type="project" value="UniProtKB-UniRule"/>
</dbReference>
<dbReference type="CDD" id="cd02503">
    <property type="entry name" value="MobA"/>
    <property type="match status" value="1"/>
</dbReference>
<feature type="binding site" evidence="8">
    <location>
        <position position="65"/>
    </location>
    <ligand>
        <name>GTP</name>
        <dbReference type="ChEBI" id="CHEBI:37565"/>
    </ligand>
</feature>
<feature type="binding site" evidence="8">
    <location>
        <position position="94"/>
    </location>
    <ligand>
        <name>GTP</name>
        <dbReference type="ChEBI" id="CHEBI:37565"/>
    </ligand>
</feature>
<evidence type="ECO:0000256" key="1">
    <source>
        <dbReference type="ARBA" id="ARBA00022490"/>
    </source>
</evidence>
<evidence type="ECO:0000256" key="5">
    <source>
        <dbReference type="ARBA" id="ARBA00022842"/>
    </source>
</evidence>
<dbReference type="InterPro" id="IPR013482">
    <property type="entry name" value="Molybde_CF_guanTrfase"/>
</dbReference>
<organism evidence="10 11">
    <name type="scientific">Spirochaeta isovalerica</name>
    <dbReference type="NCBI Taxonomy" id="150"/>
    <lineage>
        <taxon>Bacteria</taxon>
        <taxon>Pseudomonadati</taxon>
        <taxon>Spirochaetota</taxon>
        <taxon>Spirochaetia</taxon>
        <taxon>Spirochaetales</taxon>
        <taxon>Spirochaetaceae</taxon>
        <taxon>Spirochaeta</taxon>
    </lineage>
</organism>
<dbReference type="PANTHER" id="PTHR19136">
    <property type="entry name" value="MOLYBDENUM COFACTOR GUANYLYLTRANSFERASE"/>
    <property type="match status" value="1"/>
</dbReference>
<keyword evidence="7 8" id="KW-0501">Molybdenum cofactor biosynthesis</keyword>
<evidence type="ECO:0000259" key="9">
    <source>
        <dbReference type="Pfam" id="PF12804"/>
    </source>
</evidence>
<dbReference type="HAMAP" id="MF_00316">
    <property type="entry name" value="MobA"/>
    <property type="match status" value="1"/>
</dbReference>
<keyword evidence="2 8" id="KW-0808">Transferase</keyword>
<keyword evidence="5 8" id="KW-0460">Magnesium</keyword>
<feature type="binding site" evidence="8">
    <location>
        <begin position="6"/>
        <end position="8"/>
    </location>
    <ligand>
        <name>GTP</name>
        <dbReference type="ChEBI" id="CHEBI:37565"/>
    </ligand>
</feature>
<keyword evidence="10" id="KW-0548">Nucleotidyltransferase</keyword>
<feature type="binding site" evidence="8">
    <location>
        <position position="19"/>
    </location>
    <ligand>
        <name>GTP</name>
        <dbReference type="ChEBI" id="CHEBI:37565"/>
    </ligand>
</feature>
<name>A0A841R9B5_9SPIO</name>
<sequence length="191" mass="21553">MNGAVLAGGKSSRMNFRDKSTLLFNGVTFLELIVSRLERFSKVLVISNNSTSADFPRIEADFYRDIIPGIGPLGGIYTALTHSDEEQVFFTTCDMPLICEEVISPIAEAGVEYDVIVPVHNGRYEMLFAVYSRNCLPRIKEMIAAKRYKITGIFEDESLRVKKVTVDETFMAYLKNINTPEEYGTLSSRKR</sequence>
<evidence type="ECO:0000256" key="3">
    <source>
        <dbReference type="ARBA" id="ARBA00022723"/>
    </source>
</evidence>